<dbReference type="OrthoDB" id="4953at2759"/>
<dbReference type="SUPFAM" id="SSF63411">
    <property type="entry name" value="LuxS/MPP-like metallohydrolase"/>
    <property type="match status" value="4"/>
</dbReference>
<dbReference type="Pfam" id="PF00675">
    <property type="entry name" value="Peptidase_M16"/>
    <property type="match status" value="1"/>
</dbReference>
<proteinExistence type="predicted"/>
<keyword evidence="5" id="KW-1185">Reference proteome</keyword>
<dbReference type="PANTHER" id="PTHR43016">
    <property type="entry name" value="PRESEQUENCE PROTEASE"/>
    <property type="match status" value="1"/>
</dbReference>
<evidence type="ECO:0000259" key="1">
    <source>
        <dbReference type="Pfam" id="PF00675"/>
    </source>
</evidence>
<sequence>FGNNITKSKSEVTGLTVILIETQESIVNGNFLVATEAADDYGCPHTLEHLVFLGSELYPHKGVLDTLANRAYANGTNAWTAQDNTTYTIQTAGSEGFLNLLPIYVDHILYPTLTESGCYTEVHHINGKGENAGVQIIYYFDPYSFLSKVVYSEMQGRENSDESRIELKYRRLIYPEGCGYRYVTGGLMEKLRTLNVETIRQYHKDYYRPDNLCLIITGNISYNELLKTLDPLDKRISEKTKGSLPTHKRPFVDSPPIPLLEKSIRDQVEFPDEDESVGQLLIVWLGPLVDEFLEIVALEVLHEYLSDSAVSVLQKEFVETEDPLCTDIDISVQPQTRTAILATFYNVPTSELDDLADSVLEVFQRIVESEGIDMNRMKTVIRLVKLRSLNIIETNPHNYFSDLCIIDYVYGKETGEYLERATKDLKYYDQLSEFTEQQWIQYLKKYHLDNPNITILGKPSATLAETLAEQEKKRTEKQIENLGTDKLKELEERLEKAIKSNDVPIPSSVIENFPVPSVDSIPFISSVTGRNKPEGKFDNPLQKYLDQDSKIDIPYFIQYDLSLYINTTAIPVELRPYINLYLESFYFLPLTLPDGTKLTFEQVVSELNNDTVDYHSSLGVGKSFDQMIVIHIKVEASNYVKGIQWLRDLLWNTEFTADRLKVIASKLLNEIPEEKRDGHGMASVVSDLINFDSKLSNKCSLSSLYQERFIKNFINELGKDPDQVIQRFYQLRGLLTKPENFRIHVIGDILNLPNPKTVWAEHFKIIETSKQLTPVPLSQQVLTEYGKNPGNQGYVVKLPSIESSFSAHITKGPLSFDSPDLVPLYVLCEFLDILEGLLWVSIRGQGLAYGTWFDVDVESGHLEFIIYRSPDAFKAFEQARKVVFGLAEKTIDFDKSKFEGAKSSMIFKLVRKEHNPTSAASETFMAQVLKNMDANYNKDQIAKVQAVKIEDIYPILTKYVLNLFKPETSNVVTVSTPVKVEVNANLICSF</sequence>
<dbReference type="InterPro" id="IPR011765">
    <property type="entry name" value="Pept_M16_N"/>
</dbReference>
<dbReference type="Pfam" id="PF22516">
    <property type="entry name" value="PreP_C"/>
    <property type="match status" value="1"/>
</dbReference>
<feature type="non-terminal residue" evidence="4">
    <location>
        <position position="990"/>
    </location>
</feature>
<protein>
    <submittedName>
        <fullName evidence="4">4514_t:CDS:1</fullName>
    </submittedName>
</protein>
<feature type="domain" description="Peptidase M16 C-terminal" evidence="2">
    <location>
        <begin position="194"/>
        <end position="380"/>
    </location>
</feature>
<dbReference type="FunFam" id="3.30.830.10:FF:000031">
    <property type="entry name" value="Putative zinc metalloprotease"/>
    <property type="match status" value="1"/>
</dbReference>
<dbReference type="Proteomes" id="UP000789570">
    <property type="component" value="Unassembled WGS sequence"/>
</dbReference>
<dbReference type="PANTHER" id="PTHR43016:SF16">
    <property type="entry name" value="METALLOPROTEASE, PUTATIVE (AFU_ORTHOLOGUE AFUA_4G07610)-RELATED"/>
    <property type="match status" value="1"/>
</dbReference>
<evidence type="ECO:0000259" key="3">
    <source>
        <dbReference type="Pfam" id="PF22516"/>
    </source>
</evidence>
<accession>A0A9N9DF65</accession>
<feature type="domain" description="Presequence protease mitochondrial-type C-terminal" evidence="3">
    <location>
        <begin position="834"/>
        <end position="976"/>
    </location>
</feature>
<dbReference type="InterPro" id="IPR007863">
    <property type="entry name" value="Peptidase_M16_C"/>
</dbReference>
<dbReference type="Gene3D" id="3.30.830.10">
    <property type="entry name" value="Metalloenzyme, LuxS/M16 peptidase-like"/>
    <property type="match status" value="4"/>
</dbReference>
<feature type="domain" description="Peptidase M16 N-terminal" evidence="1">
    <location>
        <begin position="36"/>
        <end position="120"/>
    </location>
</feature>
<dbReference type="Pfam" id="PF05193">
    <property type="entry name" value="Peptidase_M16_C"/>
    <property type="match status" value="1"/>
</dbReference>
<dbReference type="FunFam" id="3.30.830.10:FF:000015">
    <property type="entry name" value="Putative zinc metalloprotease"/>
    <property type="match status" value="1"/>
</dbReference>
<gene>
    <name evidence="4" type="ORF">FCALED_LOCUS10351</name>
</gene>
<dbReference type="GO" id="GO:0046872">
    <property type="term" value="F:metal ion binding"/>
    <property type="evidence" value="ECO:0007669"/>
    <property type="project" value="InterPro"/>
</dbReference>
<name>A0A9N9DF65_9GLOM</name>
<evidence type="ECO:0000313" key="4">
    <source>
        <dbReference type="EMBL" id="CAG8636666.1"/>
    </source>
</evidence>
<comment type="caution">
    <text evidence="4">The sequence shown here is derived from an EMBL/GenBank/DDBJ whole genome shotgun (WGS) entry which is preliminary data.</text>
</comment>
<dbReference type="EMBL" id="CAJVPQ010003758">
    <property type="protein sequence ID" value="CAG8636666.1"/>
    <property type="molecule type" value="Genomic_DNA"/>
</dbReference>
<reference evidence="4" key="1">
    <citation type="submission" date="2021-06" db="EMBL/GenBank/DDBJ databases">
        <authorList>
            <person name="Kallberg Y."/>
            <person name="Tangrot J."/>
            <person name="Rosling A."/>
        </authorList>
    </citation>
    <scope>NUCLEOTIDE SEQUENCE</scope>
    <source>
        <strain evidence="4">UK204</strain>
    </source>
</reference>
<evidence type="ECO:0000259" key="2">
    <source>
        <dbReference type="Pfam" id="PF05193"/>
    </source>
</evidence>
<evidence type="ECO:0000313" key="5">
    <source>
        <dbReference type="Proteomes" id="UP000789570"/>
    </source>
</evidence>
<dbReference type="AlphaFoldDB" id="A0A9N9DF65"/>
<organism evidence="4 5">
    <name type="scientific">Funneliformis caledonium</name>
    <dbReference type="NCBI Taxonomy" id="1117310"/>
    <lineage>
        <taxon>Eukaryota</taxon>
        <taxon>Fungi</taxon>
        <taxon>Fungi incertae sedis</taxon>
        <taxon>Mucoromycota</taxon>
        <taxon>Glomeromycotina</taxon>
        <taxon>Glomeromycetes</taxon>
        <taxon>Glomerales</taxon>
        <taxon>Glomeraceae</taxon>
        <taxon>Funneliformis</taxon>
    </lineage>
</organism>
<dbReference type="InterPro" id="IPR011249">
    <property type="entry name" value="Metalloenz_LuxS/M16"/>
</dbReference>
<dbReference type="InterPro" id="IPR055130">
    <property type="entry name" value="PreP_C"/>
</dbReference>